<dbReference type="Pfam" id="PF08299">
    <property type="entry name" value="Bac_DnaA_C"/>
    <property type="match status" value="1"/>
</dbReference>
<dbReference type="InterPro" id="IPR013159">
    <property type="entry name" value="DnaA_C"/>
</dbReference>
<dbReference type="InterPro" id="IPR027417">
    <property type="entry name" value="P-loop_NTPase"/>
</dbReference>
<dbReference type="GO" id="GO:0005737">
    <property type="term" value="C:cytoplasm"/>
    <property type="evidence" value="ECO:0007669"/>
    <property type="project" value="UniProtKB-SubCell"/>
</dbReference>
<evidence type="ECO:0000256" key="5">
    <source>
        <dbReference type="ARBA" id="ARBA00022840"/>
    </source>
</evidence>
<sequence>MTTMTESMVAGEVWQGALEKIQSHISSQTFETWFRSLGPLDSDGAAMVLEVPSQFYVDWLDHHYRGLIESSLAAVAGHPVILTFQVRAVEPPVFEERPRGPLPSRHECILHPNNTFETFIVGSGNQLAHATAMAVSKEPGTRYNPLFLYGGVGLGKTHLMHAIGHNVRAIRPSARIFFVSAEKFMNEMIYAIQHATTLEFKSRYRTADVLLLDDVQFLAGKESTQEEFFHTFNTLHDARKQIVLTSDAPPNQMPGIEERLVSRFAWGMPVDLKAPDLETRVAIVKKKAELQNRSVPNEVCLLLASSIKTNIRDLEGSLSRLLAFADLMNHDLTVDFAQEVLRDQIKPDMARVDVSDIQRLVARHFNVSEESLRGKRRTDVIAFPRQVGMYIARSTTDLSLADIGGKFGGRDHSTVLHACSKIEALMASDRELRTTVEDLISSIST</sequence>
<dbReference type="SMART" id="SM00760">
    <property type="entry name" value="Bac_DnaA_C"/>
    <property type="match status" value="1"/>
</dbReference>
<comment type="subcellular location">
    <subcellularLocation>
        <location evidence="8">Cytoplasm</location>
    </subcellularLocation>
</comment>
<dbReference type="FunFam" id="3.40.50.300:FF:000668">
    <property type="entry name" value="Chromosomal replication initiator protein DnaA"/>
    <property type="match status" value="1"/>
</dbReference>
<comment type="caution">
    <text evidence="8">Lacks conserved residue(s) required for the propagation of feature annotation.</text>
</comment>
<reference evidence="14 15" key="1">
    <citation type="journal article" date="2019" name="Nat. Microbiol.">
        <title>Mediterranean grassland soil C-N compound turnover is dependent on rainfall and depth, and is mediated by genomically divergent microorganisms.</title>
        <authorList>
            <person name="Diamond S."/>
            <person name="Andeer P.F."/>
            <person name="Li Z."/>
            <person name="Crits-Christoph A."/>
            <person name="Burstein D."/>
            <person name="Anantharaman K."/>
            <person name="Lane K.R."/>
            <person name="Thomas B.C."/>
            <person name="Pan C."/>
            <person name="Northen T.R."/>
            <person name="Banfield J.F."/>
        </authorList>
    </citation>
    <scope>NUCLEOTIDE SEQUENCE [LARGE SCALE GENOMIC DNA]</scope>
    <source>
        <strain evidence="14">WS_5</strain>
    </source>
</reference>
<feature type="region of interest" description="Domain III, AAA+ region" evidence="8">
    <location>
        <begin position="109"/>
        <end position="325"/>
    </location>
</feature>
<proteinExistence type="inferred from homology"/>
<dbReference type="SUPFAM" id="SSF48295">
    <property type="entry name" value="TrpR-like"/>
    <property type="match status" value="1"/>
</dbReference>
<feature type="binding site" evidence="8">
    <location>
        <position position="153"/>
    </location>
    <ligand>
        <name>ATP</name>
        <dbReference type="ChEBI" id="CHEBI:30616"/>
    </ligand>
</feature>
<evidence type="ECO:0000256" key="7">
    <source>
        <dbReference type="ARBA" id="ARBA00023125"/>
    </source>
</evidence>
<dbReference type="SMART" id="SM00382">
    <property type="entry name" value="AAA"/>
    <property type="match status" value="1"/>
</dbReference>
<evidence type="ECO:0000256" key="2">
    <source>
        <dbReference type="ARBA" id="ARBA00022490"/>
    </source>
</evidence>
<dbReference type="GO" id="GO:0006275">
    <property type="term" value="P:regulation of DNA replication"/>
    <property type="evidence" value="ECO:0007669"/>
    <property type="project" value="UniProtKB-UniRule"/>
</dbReference>
<evidence type="ECO:0000256" key="8">
    <source>
        <dbReference type="HAMAP-Rule" id="MF_00377"/>
    </source>
</evidence>
<evidence type="ECO:0000256" key="9">
    <source>
        <dbReference type="NCBIfam" id="TIGR00362"/>
    </source>
</evidence>
<feature type="binding site" evidence="8">
    <location>
        <position position="157"/>
    </location>
    <ligand>
        <name>ATP</name>
        <dbReference type="ChEBI" id="CHEBI:30616"/>
    </ligand>
</feature>
<comment type="similarity">
    <text evidence="1 8 11">Belongs to the DnaA family.</text>
</comment>
<evidence type="ECO:0000313" key="15">
    <source>
        <dbReference type="Proteomes" id="UP000320913"/>
    </source>
</evidence>
<comment type="function">
    <text evidence="8 10">Plays an essential role in the initiation and regulation of chromosomal replication. ATP-DnaA binds to the origin of replication (oriC) to initiate formation of the DNA replication initiation complex once per cell cycle. Binds the DnaA box (a 9 base pair repeat at the origin) and separates the double-stranded (ds)DNA. Forms a right-handed helical filament on oriC DNA; dsDNA binds to the exterior of the filament while single-stranded (ss)DNA is stabiized in the filament's interior. The ATP-DnaA-oriC complex binds and stabilizes one strand of the AT-rich DNA unwinding element (DUE), permitting loading of DNA polymerase. After initiation quickly degrades to an ADP-DnaA complex that is not apt for DNA replication. Binds acidic phospholipids.</text>
</comment>
<dbReference type="PROSITE" id="PS01008">
    <property type="entry name" value="DNAA"/>
    <property type="match status" value="1"/>
</dbReference>
<evidence type="ECO:0000259" key="13">
    <source>
        <dbReference type="SMART" id="SM00760"/>
    </source>
</evidence>
<feature type="region of interest" description="Domain IV, binds dsDNA" evidence="8">
    <location>
        <begin position="326"/>
        <end position="445"/>
    </location>
</feature>
<comment type="domain">
    <text evidence="8">Domain I is involved in oligomerization and binding regulators, domain II is flexibile and of varying length in different bacteria, domain III forms the AAA+ region, while domain IV binds dsDNA.</text>
</comment>
<feature type="binding site" evidence="8">
    <location>
        <position position="156"/>
    </location>
    <ligand>
        <name>ATP</name>
        <dbReference type="ChEBI" id="CHEBI:30616"/>
    </ligand>
</feature>
<dbReference type="InterPro" id="IPR013317">
    <property type="entry name" value="DnaA_dom"/>
</dbReference>
<keyword evidence="2 8" id="KW-0963">Cytoplasm</keyword>
<dbReference type="EMBL" id="VBOV01000031">
    <property type="protein sequence ID" value="TMQ61422.1"/>
    <property type="molecule type" value="Genomic_DNA"/>
</dbReference>
<feature type="domain" description="AAA+ ATPase" evidence="12">
    <location>
        <begin position="142"/>
        <end position="272"/>
    </location>
</feature>
<dbReference type="Gene3D" id="1.10.8.60">
    <property type="match status" value="1"/>
</dbReference>
<dbReference type="SUPFAM" id="SSF52540">
    <property type="entry name" value="P-loop containing nucleoside triphosphate hydrolases"/>
    <property type="match status" value="1"/>
</dbReference>
<evidence type="ECO:0000256" key="6">
    <source>
        <dbReference type="ARBA" id="ARBA00023121"/>
    </source>
</evidence>
<evidence type="ECO:0000256" key="11">
    <source>
        <dbReference type="RuleBase" id="RU004227"/>
    </source>
</evidence>
<dbReference type="HAMAP" id="MF_00377">
    <property type="entry name" value="DnaA_bact"/>
    <property type="match status" value="1"/>
</dbReference>
<dbReference type="GO" id="GO:0006270">
    <property type="term" value="P:DNA replication initiation"/>
    <property type="evidence" value="ECO:0007669"/>
    <property type="project" value="UniProtKB-UniRule"/>
</dbReference>
<dbReference type="Pfam" id="PF11638">
    <property type="entry name" value="DnaA_N"/>
    <property type="match status" value="1"/>
</dbReference>
<dbReference type="GO" id="GO:0005524">
    <property type="term" value="F:ATP binding"/>
    <property type="evidence" value="ECO:0007669"/>
    <property type="project" value="UniProtKB-UniRule"/>
</dbReference>
<evidence type="ECO:0000256" key="10">
    <source>
        <dbReference type="RuleBase" id="RU000577"/>
    </source>
</evidence>
<keyword evidence="7 8" id="KW-0238">DNA-binding</keyword>
<evidence type="ECO:0000313" key="14">
    <source>
        <dbReference type="EMBL" id="TMQ61422.1"/>
    </source>
</evidence>
<dbReference type="InterPro" id="IPR003593">
    <property type="entry name" value="AAA+_ATPase"/>
</dbReference>
<comment type="caution">
    <text evidence="14">The sequence shown here is derived from an EMBL/GenBank/DDBJ whole genome shotgun (WGS) entry which is preliminary data.</text>
</comment>
<dbReference type="Gene3D" id="1.10.1750.10">
    <property type="match status" value="1"/>
</dbReference>
<gene>
    <name evidence="8 14" type="primary">dnaA</name>
    <name evidence="14" type="ORF">E6K75_01310</name>
</gene>
<protein>
    <recommendedName>
        <fullName evidence="8 9">Chromosomal replication initiator protein DnaA</fullName>
    </recommendedName>
</protein>
<comment type="subunit">
    <text evidence="8">Oligomerizes as a right-handed, spiral filament on DNA at oriC.</text>
</comment>
<keyword evidence="3 8" id="KW-0235">DNA replication</keyword>
<dbReference type="GO" id="GO:0003688">
    <property type="term" value="F:DNA replication origin binding"/>
    <property type="evidence" value="ECO:0007669"/>
    <property type="project" value="UniProtKB-UniRule"/>
</dbReference>
<feature type="binding site" evidence="8">
    <location>
        <position position="155"/>
    </location>
    <ligand>
        <name>ATP</name>
        <dbReference type="ChEBI" id="CHEBI:30616"/>
    </ligand>
</feature>
<dbReference type="Gene3D" id="3.30.300.180">
    <property type="match status" value="1"/>
</dbReference>
<evidence type="ECO:0000256" key="3">
    <source>
        <dbReference type="ARBA" id="ARBA00022705"/>
    </source>
</evidence>
<dbReference type="InterPro" id="IPR038454">
    <property type="entry name" value="DnaA_N_sf"/>
</dbReference>
<dbReference type="NCBIfam" id="TIGR00362">
    <property type="entry name" value="DnaA"/>
    <property type="match status" value="1"/>
</dbReference>
<dbReference type="PANTHER" id="PTHR30050:SF2">
    <property type="entry name" value="CHROMOSOMAL REPLICATION INITIATOR PROTEIN DNAA"/>
    <property type="match status" value="1"/>
</dbReference>
<organism evidence="14 15">
    <name type="scientific">Eiseniibacteriota bacterium</name>
    <dbReference type="NCBI Taxonomy" id="2212470"/>
    <lineage>
        <taxon>Bacteria</taxon>
        <taxon>Candidatus Eiseniibacteriota</taxon>
    </lineage>
</organism>
<dbReference type="PRINTS" id="PR00051">
    <property type="entry name" value="DNAA"/>
</dbReference>
<evidence type="ECO:0000256" key="4">
    <source>
        <dbReference type="ARBA" id="ARBA00022741"/>
    </source>
</evidence>
<dbReference type="InterPro" id="IPR020591">
    <property type="entry name" value="Chromosome_initiator_DnaA-like"/>
</dbReference>
<dbReference type="CDD" id="cd06571">
    <property type="entry name" value="Bac_DnaA_C"/>
    <property type="match status" value="1"/>
</dbReference>
<dbReference type="InterPro" id="IPR001957">
    <property type="entry name" value="Chromosome_initiator_DnaA"/>
</dbReference>
<dbReference type="InterPro" id="IPR010921">
    <property type="entry name" value="Trp_repressor/repl_initiator"/>
</dbReference>
<name>A0A538TCP7_UNCEI</name>
<keyword evidence="5 8" id="KW-0067">ATP-binding</keyword>
<dbReference type="Proteomes" id="UP000320913">
    <property type="component" value="Unassembled WGS sequence"/>
</dbReference>
<dbReference type="PANTHER" id="PTHR30050">
    <property type="entry name" value="CHROMOSOMAL REPLICATION INITIATOR PROTEIN DNAA"/>
    <property type="match status" value="1"/>
</dbReference>
<dbReference type="InterPro" id="IPR018312">
    <property type="entry name" value="Chromosome_initiator_DnaA_CS"/>
</dbReference>
<dbReference type="Gene3D" id="3.40.50.300">
    <property type="entry name" value="P-loop containing nucleotide triphosphate hydrolases"/>
    <property type="match status" value="1"/>
</dbReference>
<feature type="domain" description="Chromosomal replication initiator DnaA C-terminal" evidence="13">
    <location>
        <begin position="353"/>
        <end position="422"/>
    </location>
</feature>
<dbReference type="AlphaFoldDB" id="A0A538TCP7"/>
<accession>A0A538TCP7</accession>
<evidence type="ECO:0000256" key="1">
    <source>
        <dbReference type="ARBA" id="ARBA00006583"/>
    </source>
</evidence>
<dbReference type="Pfam" id="PF00308">
    <property type="entry name" value="Bac_DnaA"/>
    <property type="match status" value="1"/>
</dbReference>
<dbReference type="InterPro" id="IPR024633">
    <property type="entry name" value="DnaA_N_dom"/>
</dbReference>
<keyword evidence="4 8" id="KW-0547">Nucleotide-binding</keyword>
<keyword evidence="6 8" id="KW-0446">Lipid-binding</keyword>
<dbReference type="GO" id="GO:0008289">
    <property type="term" value="F:lipid binding"/>
    <property type="evidence" value="ECO:0007669"/>
    <property type="project" value="UniProtKB-KW"/>
</dbReference>
<evidence type="ECO:0000259" key="12">
    <source>
        <dbReference type="SMART" id="SM00382"/>
    </source>
</evidence>
<dbReference type="GO" id="GO:0005886">
    <property type="term" value="C:plasma membrane"/>
    <property type="evidence" value="ECO:0007669"/>
    <property type="project" value="TreeGrafter"/>
</dbReference>
<dbReference type="CDD" id="cd00009">
    <property type="entry name" value="AAA"/>
    <property type="match status" value="1"/>
</dbReference>
<feature type="region of interest" description="Domain I, interacts with DnaA modulators" evidence="8">
    <location>
        <begin position="1"/>
        <end position="98"/>
    </location>
</feature>